<keyword evidence="7 14" id="KW-0862">Zinc</keyword>
<feature type="binding site" evidence="14">
    <location>
        <position position="670"/>
    </location>
    <ligand>
        <name>Zn(2+)</name>
        <dbReference type="ChEBI" id="CHEBI:29105"/>
    </ligand>
</feature>
<dbReference type="CDD" id="cd00673">
    <property type="entry name" value="AlaRS_core"/>
    <property type="match status" value="1"/>
</dbReference>
<dbReference type="InterPro" id="IPR050058">
    <property type="entry name" value="Ala-tRNA_ligase"/>
</dbReference>
<dbReference type="InterPro" id="IPR018165">
    <property type="entry name" value="Ala-tRNA-synth_IIc_core"/>
</dbReference>
<dbReference type="SUPFAM" id="SSF55186">
    <property type="entry name" value="ThrRS/AlaRS common domain"/>
    <property type="match status" value="1"/>
</dbReference>
<evidence type="ECO:0000256" key="4">
    <source>
        <dbReference type="ARBA" id="ARBA00022598"/>
    </source>
</evidence>
<dbReference type="InterPro" id="IPR045864">
    <property type="entry name" value="aa-tRNA-synth_II/BPL/LPL"/>
</dbReference>
<dbReference type="InterPro" id="IPR018162">
    <property type="entry name" value="Ala-tRNA-ligase_IIc_anticod-bd"/>
</dbReference>
<keyword evidence="4 14" id="KW-0436">Ligase</keyword>
<dbReference type="InterPro" id="IPR018163">
    <property type="entry name" value="Thr/Ala-tRNA-synth_IIc_edit"/>
</dbReference>
<dbReference type="PROSITE" id="PS50860">
    <property type="entry name" value="AA_TRNA_LIGASE_II_ALA"/>
    <property type="match status" value="1"/>
</dbReference>
<dbReference type="PRINTS" id="PR00980">
    <property type="entry name" value="TRNASYNTHALA"/>
</dbReference>
<keyword evidence="15" id="KW-0175">Coiled coil</keyword>
<dbReference type="GO" id="GO:0005829">
    <property type="term" value="C:cytosol"/>
    <property type="evidence" value="ECO:0007669"/>
    <property type="project" value="TreeGrafter"/>
</dbReference>
<dbReference type="FunFam" id="3.30.930.10:FF:000004">
    <property type="entry name" value="Alanine--tRNA ligase"/>
    <property type="match status" value="1"/>
</dbReference>
<dbReference type="NCBIfam" id="TIGR00344">
    <property type="entry name" value="alaS"/>
    <property type="match status" value="1"/>
</dbReference>
<dbReference type="InterPro" id="IPR012947">
    <property type="entry name" value="tRNA_SAD"/>
</dbReference>
<dbReference type="EMBL" id="AAXW01000048">
    <property type="protein sequence ID" value="EAZ89275.1"/>
    <property type="molecule type" value="Genomic_DNA"/>
</dbReference>
<feature type="binding site" evidence="14">
    <location>
        <position position="564"/>
    </location>
    <ligand>
        <name>Zn(2+)</name>
        <dbReference type="ChEBI" id="CHEBI:29105"/>
    </ligand>
</feature>
<proteinExistence type="inferred from homology"/>
<evidence type="ECO:0000256" key="2">
    <source>
        <dbReference type="ARBA" id="ARBA00008226"/>
    </source>
</evidence>
<comment type="function">
    <text evidence="12 14">Catalyzes the attachment of alanine to tRNA(Ala) in a two-step reaction: alanine is first activated by ATP to form Ala-AMP and then transferred to the acceptor end of tRNA(Ala). Also edits incorrectly charged Ser-tRNA(Ala) and Gly-tRNA(Ala) via its editing domain.</text>
</comment>
<dbReference type="eggNOG" id="COG0013">
    <property type="taxonomic scope" value="Bacteria"/>
</dbReference>
<keyword evidence="11 14" id="KW-0030">Aminoacyl-tRNA synthetase</keyword>
<evidence type="ECO:0000256" key="7">
    <source>
        <dbReference type="ARBA" id="ARBA00022833"/>
    </source>
</evidence>
<dbReference type="InterPro" id="IPR023033">
    <property type="entry name" value="Ala_tRNA_ligase_euk/bac"/>
</dbReference>
<dbReference type="HAMAP" id="MF_00036_B">
    <property type="entry name" value="Ala_tRNA_synth_B"/>
    <property type="match status" value="1"/>
</dbReference>
<dbReference type="SUPFAM" id="SSF55681">
    <property type="entry name" value="Class II aaRS and biotin synthetases"/>
    <property type="match status" value="1"/>
</dbReference>
<dbReference type="SMART" id="SM00863">
    <property type="entry name" value="tRNA_SAD"/>
    <property type="match status" value="1"/>
</dbReference>
<evidence type="ECO:0000256" key="5">
    <source>
        <dbReference type="ARBA" id="ARBA00022723"/>
    </source>
</evidence>
<dbReference type="InterPro" id="IPR003156">
    <property type="entry name" value="DHHA1_dom"/>
</dbReference>
<comment type="caution">
    <text evidence="17">The sequence shown here is derived from an EMBL/GenBank/DDBJ whole genome shotgun (WGS) entry which is preliminary data.</text>
</comment>
<dbReference type="GO" id="GO:0000049">
    <property type="term" value="F:tRNA binding"/>
    <property type="evidence" value="ECO:0007669"/>
    <property type="project" value="UniProtKB-KW"/>
</dbReference>
<organism evidence="17 18">
    <name type="scientific">Crocosphaera chwakensis CCY0110</name>
    <dbReference type="NCBI Taxonomy" id="391612"/>
    <lineage>
        <taxon>Bacteria</taxon>
        <taxon>Bacillati</taxon>
        <taxon>Cyanobacteriota</taxon>
        <taxon>Cyanophyceae</taxon>
        <taxon>Oscillatoriophycideae</taxon>
        <taxon>Chroococcales</taxon>
        <taxon>Aphanothecaceae</taxon>
        <taxon>Crocosphaera</taxon>
        <taxon>Crocosphaera chwakensis</taxon>
    </lineage>
</organism>
<accession>A3IW40</accession>
<feature type="domain" description="Alanyl-transfer RNA synthetases family profile" evidence="16">
    <location>
        <begin position="8"/>
        <end position="709"/>
    </location>
</feature>
<dbReference type="FunFam" id="3.10.310.40:FF:000001">
    <property type="entry name" value="Alanine--tRNA ligase"/>
    <property type="match status" value="1"/>
</dbReference>
<dbReference type="GO" id="GO:0006419">
    <property type="term" value="P:alanyl-tRNA aminoacylation"/>
    <property type="evidence" value="ECO:0007669"/>
    <property type="project" value="UniProtKB-UniRule"/>
</dbReference>
<comment type="similarity">
    <text evidence="2 14">Belongs to the class-II aminoacyl-tRNA synthetase family.</text>
</comment>
<dbReference type="PANTHER" id="PTHR11777">
    <property type="entry name" value="ALANYL-TRNA SYNTHETASE"/>
    <property type="match status" value="1"/>
</dbReference>
<sequence>MTTTVPFLTGNQIRDRFLQFYAQQNHQILPSASLIPEDPTVLLTIAGMLPFKPIFLGQKQPDFPRATTSQKCIRTNDIENVGRTARHHTFFEMLGNFSFGDYFKEQAIKWAWELSTQVYQLPPENIVVSVFENDDEAFKLWEEMIGIPPQRIKRMGEKDNFWKAGPTGPCGPCSELYYDFHPERGEESIDLEDDSRFIEFYNLVFMEYNRDVEGNLTPLQKKNIDTGMGLERMAQILQKVPNNYETDLIFPIIETAANIANINYHKATEKTKVSLKVIGDHVRSVVHMISDGITASNTDRGYVLRRLIRRVVRHGRLIGIEGQFINQVAETAIQLSQKAYPQVRERESFIKGELEREETAFLKTLERGEKLLAEIIEKTEKQGQISGVDAFTLYDTFGFPFELTQEIAEESNLTVNIKEFEAEMKQQQERSKAAHETIDLTVQGSLDKLAEHIHPTEFLGYTDLQLTAKVEAVLIQGKSVDIAEAGSEVQIVLDQTPFYGESGGQIGDRGFLTGENLVIRVDDVQKESGIFVHFGRVERGQIAINDNVKATIDRACRRQVQANHTATHLLQAALKKVVDNSISQAGSLVAFDRLRFDFNCPRAVTSEELQEIEDLINTWIAEAHDTETAVMPLETAKEKGAIAMFGEKYSAEVRVIDVPGVSMELCGGTHVKNTAEIGLFKIMSESGISSGIRRIEAVAGPAILEYLKVRETVVKDLCDRFKIKPEEISDRITTLQSELKTTQKQLEAVKQDLAVAKSDQLLNEAETIGEFKLLVSDMGELDAKALQTAAERLQQKLGEGAVILGSIPSEGKVSLVAAFSKKVNKEKQLQAGKFIGQIAKICGGGGGGRPNLAQAGGREPSKLSEALSTAKQQLIESLK</sequence>
<dbReference type="Gene3D" id="2.40.30.130">
    <property type="match status" value="1"/>
</dbReference>
<keyword evidence="5 14" id="KW-0479">Metal-binding</keyword>
<keyword evidence="10 14" id="KW-0648">Protein biosynthesis</keyword>
<dbReference type="Pfam" id="PF07973">
    <property type="entry name" value="tRNA_SAD"/>
    <property type="match status" value="1"/>
</dbReference>
<dbReference type="EC" id="6.1.1.7" evidence="14"/>
<evidence type="ECO:0000256" key="12">
    <source>
        <dbReference type="ARBA" id="ARBA00024779"/>
    </source>
</evidence>
<dbReference type="SUPFAM" id="SSF101353">
    <property type="entry name" value="Putative anticodon-binding domain of alanyl-tRNA synthetase (AlaRS)"/>
    <property type="match status" value="1"/>
</dbReference>
<evidence type="ECO:0000256" key="9">
    <source>
        <dbReference type="ARBA" id="ARBA00022884"/>
    </source>
</evidence>
<evidence type="ECO:0000256" key="6">
    <source>
        <dbReference type="ARBA" id="ARBA00022741"/>
    </source>
</evidence>
<keyword evidence="14" id="KW-0963">Cytoplasm</keyword>
<keyword evidence="8 14" id="KW-0067">ATP-binding</keyword>
<evidence type="ECO:0000256" key="14">
    <source>
        <dbReference type="HAMAP-Rule" id="MF_00036"/>
    </source>
</evidence>
<dbReference type="GO" id="GO:0005524">
    <property type="term" value="F:ATP binding"/>
    <property type="evidence" value="ECO:0007669"/>
    <property type="project" value="UniProtKB-UniRule"/>
</dbReference>
<dbReference type="RefSeq" id="WP_008277596.1">
    <property type="nucleotide sequence ID" value="NZ_AAXW01000048.1"/>
</dbReference>
<evidence type="ECO:0000256" key="11">
    <source>
        <dbReference type="ARBA" id="ARBA00023146"/>
    </source>
</evidence>
<keyword evidence="18" id="KW-1185">Reference proteome</keyword>
<evidence type="ECO:0000256" key="8">
    <source>
        <dbReference type="ARBA" id="ARBA00022840"/>
    </source>
</evidence>
<dbReference type="Gene3D" id="3.30.980.10">
    <property type="entry name" value="Threonyl-trna Synthetase, Chain A, domain 2"/>
    <property type="match status" value="1"/>
</dbReference>
<dbReference type="AlphaFoldDB" id="A3IW40"/>
<dbReference type="Gene3D" id="3.30.930.10">
    <property type="entry name" value="Bira Bifunctional Protein, Domain 2"/>
    <property type="match status" value="1"/>
</dbReference>
<reference evidence="17 18" key="1">
    <citation type="submission" date="2007-03" db="EMBL/GenBank/DDBJ databases">
        <authorList>
            <person name="Stal L."/>
            <person name="Ferriera S."/>
            <person name="Johnson J."/>
            <person name="Kravitz S."/>
            <person name="Beeson K."/>
            <person name="Sutton G."/>
            <person name="Rogers Y.-H."/>
            <person name="Friedman R."/>
            <person name="Frazier M."/>
            <person name="Venter J.C."/>
        </authorList>
    </citation>
    <scope>NUCLEOTIDE SEQUENCE [LARGE SCALE GENOMIC DNA]</scope>
    <source>
        <strain evidence="17 18">CCY0110</strain>
    </source>
</reference>
<evidence type="ECO:0000256" key="15">
    <source>
        <dbReference type="SAM" id="Coils"/>
    </source>
</evidence>
<keyword evidence="9 14" id="KW-0694">RNA-binding</keyword>
<dbReference type="FunFam" id="2.40.30.130:FF:000001">
    <property type="entry name" value="Alanine--tRNA ligase"/>
    <property type="match status" value="1"/>
</dbReference>
<keyword evidence="6 14" id="KW-0547">Nucleotide-binding</keyword>
<feature type="coiled-coil region" evidence="15">
    <location>
        <begin position="732"/>
        <end position="759"/>
    </location>
</feature>
<dbReference type="Gene3D" id="3.10.310.40">
    <property type="match status" value="1"/>
</dbReference>
<dbReference type="PANTHER" id="PTHR11777:SF9">
    <property type="entry name" value="ALANINE--TRNA LIGASE, CYTOPLASMIC"/>
    <property type="match status" value="1"/>
</dbReference>
<dbReference type="Gene3D" id="3.30.54.20">
    <property type="match status" value="1"/>
</dbReference>
<evidence type="ECO:0000313" key="17">
    <source>
        <dbReference type="EMBL" id="EAZ89275.1"/>
    </source>
</evidence>
<dbReference type="GO" id="GO:0004813">
    <property type="term" value="F:alanine-tRNA ligase activity"/>
    <property type="evidence" value="ECO:0007669"/>
    <property type="project" value="UniProtKB-UniRule"/>
</dbReference>
<dbReference type="SUPFAM" id="SSF50447">
    <property type="entry name" value="Translation proteins"/>
    <property type="match status" value="1"/>
</dbReference>
<evidence type="ECO:0000313" key="18">
    <source>
        <dbReference type="Proteomes" id="UP000003781"/>
    </source>
</evidence>
<gene>
    <name evidence="14" type="primary">alaS</name>
    <name evidence="17" type="ORF">CY0110_08771</name>
</gene>
<evidence type="ECO:0000256" key="13">
    <source>
        <dbReference type="ARBA" id="ARBA00048300"/>
    </source>
</evidence>
<protein>
    <recommendedName>
        <fullName evidence="14">Alanine--tRNA ligase</fullName>
        <ecNumber evidence="14">6.1.1.7</ecNumber>
    </recommendedName>
    <alternativeName>
        <fullName evidence="14">Alanyl-tRNA synthetase</fullName>
        <shortName evidence="14">AlaRS</shortName>
    </alternativeName>
</protein>
<dbReference type="FunFam" id="3.30.54.20:FF:000001">
    <property type="entry name" value="Alanine--tRNA ligase"/>
    <property type="match status" value="1"/>
</dbReference>
<dbReference type="Gene3D" id="6.10.250.550">
    <property type="match status" value="1"/>
</dbReference>
<dbReference type="InterPro" id="IPR018164">
    <property type="entry name" value="Ala-tRNA-synth_IIc_N"/>
</dbReference>
<evidence type="ECO:0000256" key="10">
    <source>
        <dbReference type="ARBA" id="ARBA00022917"/>
    </source>
</evidence>
<feature type="binding site" evidence="14">
    <location>
        <position position="568"/>
    </location>
    <ligand>
        <name>Zn(2+)</name>
        <dbReference type="ChEBI" id="CHEBI:29105"/>
    </ligand>
</feature>
<keyword evidence="3 14" id="KW-0820">tRNA-binding</keyword>
<dbReference type="InterPro" id="IPR002318">
    <property type="entry name" value="Ala-tRNA-lgiase_IIc"/>
</dbReference>
<feature type="binding site" evidence="14">
    <location>
        <position position="666"/>
    </location>
    <ligand>
        <name>Zn(2+)</name>
        <dbReference type="ChEBI" id="CHEBI:29105"/>
    </ligand>
</feature>
<comment type="cofactor">
    <cofactor evidence="14">
        <name>Zn(2+)</name>
        <dbReference type="ChEBI" id="CHEBI:29105"/>
    </cofactor>
    <text evidence="14">Binds 1 zinc ion per subunit.</text>
</comment>
<evidence type="ECO:0000259" key="16">
    <source>
        <dbReference type="PROSITE" id="PS50860"/>
    </source>
</evidence>
<feature type="coiled-coil region" evidence="15">
    <location>
        <begin position="410"/>
        <end position="437"/>
    </location>
</feature>
<dbReference type="GO" id="GO:0008270">
    <property type="term" value="F:zinc ion binding"/>
    <property type="evidence" value="ECO:0007669"/>
    <property type="project" value="UniProtKB-UniRule"/>
</dbReference>
<comment type="subcellular location">
    <subcellularLocation>
        <location evidence="1 14">Cytoplasm</location>
    </subcellularLocation>
</comment>
<dbReference type="Proteomes" id="UP000003781">
    <property type="component" value="Unassembled WGS sequence"/>
</dbReference>
<evidence type="ECO:0000256" key="3">
    <source>
        <dbReference type="ARBA" id="ARBA00022555"/>
    </source>
</evidence>
<dbReference type="FunFam" id="3.30.980.10:FF:000004">
    <property type="entry name" value="Alanine--tRNA ligase, cytoplasmic"/>
    <property type="match status" value="1"/>
</dbReference>
<comment type="domain">
    <text evidence="14">Consists of three domains; the N-terminal catalytic domain, the editing domain and the C-terminal C-Ala domain. The editing domain removes incorrectly charged amino acids, while the C-Ala domain, along with tRNA(Ala), serves as a bridge to cooperatively bring together the editing and aminoacylation centers thus stimulating deacylation of misacylated tRNAs.</text>
</comment>
<dbReference type="InterPro" id="IPR009000">
    <property type="entry name" value="Transl_B-barrel_sf"/>
</dbReference>
<dbReference type="GO" id="GO:0002161">
    <property type="term" value="F:aminoacyl-tRNA deacylase activity"/>
    <property type="evidence" value="ECO:0007669"/>
    <property type="project" value="TreeGrafter"/>
</dbReference>
<dbReference type="Pfam" id="PF01411">
    <property type="entry name" value="tRNA-synt_2c"/>
    <property type="match status" value="1"/>
</dbReference>
<evidence type="ECO:0000256" key="1">
    <source>
        <dbReference type="ARBA" id="ARBA00004496"/>
    </source>
</evidence>
<comment type="catalytic activity">
    <reaction evidence="13 14">
        <text>tRNA(Ala) + L-alanine + ATP = L-alanyl-tRNA(Ala) + AMP + diphosphate</text>
        <dbReference type="Rhea" id="RHEA:12540"/>
        <dbReference type="Rhea" id="RHEA-COMP:9657"/>
        <dbReference type="Rhea" id="RHEA-COMP:9923"/>
        <dbReference type="ChEBI" id="CHEBI:30616"/>
        <dbReference type="ChEBI" id="CHEBI:33019"/>
        <dbReference type="ChEBI" id="CHEBI:57972"/>
        <dbReference type="ChEBI" id="CHEBI:78442"/>
        <dbReference type="ChEBI" id="CHEBI:78497"/>
        <dbReference type="ChEBI" id="CHEBI:456215"/>
        <dbReference type="EC" id="6.1.1.7"/>
    </reaction>
</comment>
<dbReference type="Pfam" id="PF02272">
    <property type="entry name" value="DHHA1"/>
    <property type="match status" value="1"/>
</dbReference>
<dbReference type="OrthoDB" id="9803884at2"/>
<name>A3IW40_9CHRO</name>